<name>A0ABW4DU71_9RHOB</name>
<keyword evidence="3 4" id="KW-0560">Oxidoreductase</keyword>
<dbReference type="PRINTS" id="PR01011">
    <property type="entry name" value="GLUTPROXDASE"/>
</dbReference>
<dbReference type="RefSeq" id="WP_131576587.1">
    <property type="nucleotide sequence ID" value="NZ_CBCSAJ010000055.1"/>
</dbReference>
<evidence type="ECO:0000256" key="1">
    <source>
        <dbReference type="ARBA" id="ARBA00006926"/>
    </source>
</evidence>
<feature type="signal peptide" evidence="5">
    <location>
        <begin position="1"/>
        <end position="23"/>
    </location>
</feature>
<organism evidence="6 7">
    <name type="scientific">Paracoccus nototheniae</name>
    <dbReference type="NCBI Taxonomy" id="2489002"/>
    <lineage>
        <taxon>Bacteria</taxon>
        <taxon>Pseudomonadati</taxon>
        <taxon>Pseudomonadota</taxon>
        <taxon>Alphaproteobacteria</taxon>
        <taxon>Rhodobacterales</taxon>
        <taxon>Paracoccaceae</taxon>
        <taxon>Paracoccus</taxon>
    </lineage>
</organism>
<keyword evidence="2 4" id="KW-0575">Peroxidase</keyword>
<dbReference type="PANTHER" id="PTHR11592:SF78">
    <property type="entry name" value="GLUTATHIONE PEROXIDASE"/>
    <property type="match status" value="1"/>
</dbReference>
<evidence type="ECO:0000256" key="3">
    <source>
        <dbReference type="ARBA" id="ARBA00023002"/>
    </source>
</evidence>
<dbReference type="InterPro" id="IPR036249">
    <property type="entry name" value="Thioredoxin-like_sf"/>
</dbReference>
<dbReference type="PANTHER" id="PTHR11592">
    <property type="entry name" value="GLUTATHIONE PEROXIDASE"/>
    <property type="match status" value="1"/>
</dbReference>
<dbReference type="Pfam" id="PF00255">
    <property type="entry name" value="GSHPx"/>
    <property type="match status" value="1"/>
</dbReference>
<gene>
    <name evidence="6" type="ORF">ACFQ5P_00845</name>
</gene>
<evidence type="ECO:0000256" key="5">
    <source>
        <dbReference type="SAM" id="SignalP"/>
    </source>
</evidence>
<dbReference type="SUPFAM" id="SSF52833">
    <property type="entry name" value="Thioredoxin-like"/>
    <property type="match status" value="1"/>
</dbReference>
<proteinExistence type="inferred from homology"/>
<evidence type="ECO:0000313" key="7">
    <source>
        <dbReference type="Proteomes" id="UP001597302"/>
    </source>
</evidence>
<evidence type="ECO:0000256" key="2">
    <source>
        <dbReference type="ARBA" id="ARBA00022559"/>
    </source>
</evidence>
<protein>
    <recommendedName>
        <fullName evidence="4">Glutathione peroxidase</fullName>
    </recommendedName>
</protein>
<keyword evidence="5" id="KW-0732">Signal</keyword>
<dbReference type="GO" id="GO:0004601">
    <property type="term" value="F:peroxidase activity"/>
    <property type="evidence" value="ECO:0007669"/>
    <property type="project" value="UniProtKB-KW"/>
</dbReference>
<evidence type="ECO:0000313" key="6">
    <source>
        <dbReference type="EMBL" id="MFD1479831.1"/>
    </source>
</evidence>
<dbReference type="PROSITE" id="PS51355">
    <property type="entry name" value="GLUTATHIONE_PEROXID_3"/>
    <property type="match status" value="1"/>
</dbReference>
<dbReference type="Proteomes" id="UP001597302">
    <property type="component" value="Unassembled WGS sequence"/>
</dbReference>
<dbReference type="EMBL" id="JBHTOQ010000003">
    <property type="protein sequence ID" value="MFD1479831.1"/>
    <property type="molecule type" value="Genomic_DNA"/>
</dbReference>
<reference evidence="7" key="1">
    <citation type="journal article" date="2019" name="Int. J. Syst. Evol. Microbiol.">
        <title>The Global Catalogue of Microorganisms (GCM) 10K type strain sequencing project: providing services to taxonomists for standard genome sequencing and annotation.</title>
        <authorList>
            <consortium name="The Broad Institute Genomics Platform"/>
            <consortium name="The Broad Institute Genome Sequencing Center for Infectious Disease"/>
            <person name="Wu L."/>
            <person name="Ma J."/>
        </authorList>
    </citation>
    <scope>NUCLEOTIDE SEQUENCE [LARGE SCALE GENOMIC DNA]</scope>
    <source>
        <strain evidence="7">CCM 8875</strain>
    </source>
</reference>
<dbReference type="CDD" id="cd00340">
    <property type="entry name" value="GSH_Peroxidase"/>
    <property type="match status" value="1"/>
</dbReference>
<feature type="chain" id="PRO_5047344413" description="Glutathione peroxidase" evidence="5">
    <location>
        <begin position="24"/>
        <end position="182"/>
    </location>
</feature>
<dbReference type="InterPro" id="IPR000889">
    <property type="entry name" value="Glutathione_peroxidase"/>
</dbReference>
<dbReference type="Gene3D" id="3.40.30.10">
    <property type="entry name" value="Glutaredoxin"/>
    <property type="match status" value="1"/>
</dbReference>
<comment type="caution">
    <text evidence="6">The sequence shown here is derived from an EMBL/GenBank/DDBJ whole genome shotgun (WGS) entry which is preliminary data.</text>
</comment>
<sequence>MKRRIFLRLATAIPALGLVPARAQTAPGFTFPSIDGGSYDTADWRGQPVLVINTASLCGFSGQLRDMQALHEAYAARGLVVLAVPSDDFNQELASGKEVSEYCQMEFGITLPMTDILHVAKGEVHPFYQWLRQETGFVPKWNFAKVLLGPGGQVLGQWGSFTKPGGSQIIKAAAPFLAPAAG</sequence>
<accession>A0ABW4DU71</accession>
<evidence type="ECO:0000256" key="4">
    <source>
        <dbReference type="RuleBase" id="RU000499"/>
    </source>
</evidence>
<keyword evidence="7" id="KW-1185">Reference proteome</keyword>
<comment type="similarity">
    <text evidence="1 4">Belongs to the glutathione peroxidase family.</text>
</comment>